<gene>
    <name evidence="1" type="ORF">CFP56_009546</name>
</gene>
<evidence type="ECO:0000313" key="2">
    <source>
        <dbReference type="Proteomes" id="UP000237347"/>
    </source>
</evidence>
<dbReference type="Proteomes" id="UP000237347">
    <property type="component" value="Unassembled WGS sequence"/>
</dbReference>
<dbReference type="AlphaFoldDB" id="A0AAW0M609"/>
<proteinExistence type="predicted"/>
<reference evidence="1 2" key="1">
    <citation type="journal article" date="2018" name="Sci. Data">
        <title>The draft genome sequence of cork oak.</title>
        <authorList>
            <person name="Ramos A.M."/>
            <person name="Usie A."/>
            <person name="Barbosa P."/>
            <person name="Barros P.M."/>
            <person name="Capote T."/>
            <person name="Chaves I."/>
            <person name="Simoes F."/>
            <person name="Abreu I."/>
            <person name="Carrasquinho I."/>
            <person name="Faro C."/>
            <person name="Guimaraes J.B."/>
            <person name="Mendonca D."/>
            <person name="Nobrega F."/>
            <person name="Rodrigues L."/>
            <person name="Saibo N.J.M."/>
            <person name="Varela M.C."/>
            <person name="Egas C."/>
            <person name="Matos J."/>
            <person name="Miguel C.M."/>
            <person name="Oliveira M.M."/>
            <person name="Ricardo C.P."/>
            <person name="Goncalves S."/>
        </authorList>
    </citation>
    <scope>NUCLEOTIDE SEQUENCE [LARGE SCALE GENOMIC DNA]</scope>
    <source>
        <strain evidence="2">cv. HL8</strain>
    </source>
</reference>
<protein>
    <submittedName>
        <fullName evidence="1">Uncharacterized protein</fullName>
    </submittedName>
</protein>
<dbReference type="EMBL" id="PKMF04000016">
    <property type="protein sequence ID" value="KAK7858892.1"/>
    <property type="molecule type" value="Genomic_DNA"/>
</dbReference>
<evidence type="ECO:0000313" key="1">
    <source>
        <dbReference type="EMBL" id="KAK7858892.1"/>
    </source>
</evidence>
<comment type="caution">
    <text evidence="1">The sequence shown here is derived from an EMBL/GenBank/DDBJ whole genome shotgun (WGS) entry which is preliminary data.</text>
</comment>
<sequence length="45" mass="5402">MYIVSELCCWSIYVIERMWTGKFLKKKLFLKNVHIIALRLISQAN</sequence>
<organism evidence="1 2">
    <name type="scientific">Quercus suber</name>
    <name type="common">Cork oak</name>
    <dbReference type="NCBI Taxonomy" id="58331"/>
    <lineage>
        <taxon>Eukaryota</taxon>
        <taxon>Viridiplantae</taxon>
        <taxon>Streptophyta</taxon>
        <taxon>Embryophyta</taxon>
        <taxon>Tracheophyta</taxon>
        <taxon>Spermatophyta</taxon>
        <taxon>Magnoliopsida</taxon>
        <taxon>eudicotyledons</taxon>
        <taxon>Gunneridae</taxon>
        <taxon>Pentapetalae</taxon>
        <taxon>rosids</taxon>
        <taxon>fabids</taxon>
        <taxon>Fagales</taxon>
        <taxon>Fagaceae</taxon>
        <taxon>Quercus</taxon>
    </lineage>
</organism>
<accession>A0AAW0M609</accession>
<keyword evidence="2" id="KW-1185">Reference proteome</keyword>
<name>A0AAW0M609_QUESU</name>